<evidence type="ECO:0000313" key="3">
    <source>
        <dbReference type="EMBL" id="OMH83897.1"/>
    </source>
</evidence>
<keyword evidence="1" id="KW-0732">Signal</keyword>
<feature type="signal peptide" evidence="1">
    <location>
        <begin position="1"/>
        <end position="21"/>
    </location>
</feature>
<comment type="caution">
    <text evidence="3">The sequence shown here is derived from an EMBL/GenBank/DDBJ whole genome shotgun (WGS) entry which is preliminary data.</text>
</comment>
<dbReference type="Proteomes" id="UP000188320">
    <property type="component" value="Unassembled WGS sequence"/>
</dbReference>
<dbReference type="Pfam" id="PF13380">
    <property type="entry name" value="CoA_binding_2"/>
    <property type="match status" value="1"/>
</dbReference>
<gene>
    <name evidence="3" type="ORF">AX774_g2595</name>
</gene>
<dbReference type="InterPro" id="IPR036291">
    <property type="entry name" value="NAD(P)-bd_dom_sf"/>
</dbReference>
<feature type="domain" description="CoA-binding" evidence="2">
    <location>
        <begin position="14"/>
        <end position="147"/>
    </location>
</feature>
<dbReference type="OrthoDB" id="5138418at2759"/>
<evidence type="ECO:0000256" key="1">
    <source>
        <dbReference type="SAM" id="SignalP"/>
    </source>
</evidence>
<reference evidence="4" key="1">
    <citation type="submission" date="2017-01" db="EMBL/GenBank/DDBJ databases">
        <authorList>
            <person name="Wang Y."/>
            <person name="White M."/>
            <person name="Kvist S."/>
            <person name="Moncalvo J.-M."/>
        </authorList>
    </citation>
    <scope>NUCLEOTIDE SEQUENCE [LARGE SCALE GENOMIC DNA]</scope>
    <source>
        <strain evidence="4">COL-18-3</strain>
    </source>
</reference>
<dbReference type="AlphaFoldDB" id="A0A1R1PSF1"/>
<protein>
    <recommendedName>
        <fullName evidence="2">CoA-binding domain-containing protein</fullName>
    </recommendedName>
</protein>
<dbReference type="PANTHER" id="PTHR33303">
    <property type="entry name" value="CYTOPLASMIC PROTEIN-RELATED"/>
    <property type="match status" value="1"/>
</dbReference>
<organism evidence="3 4">
    <name type="scientific">Zancudomyces culisetae</name>
    <name type="common">Gut fungus</name>
    <name type="synonym">Smittium culisetae</name>
    <dbReference type="NCBI Taxonomy" id="1213189"/>
    <lineage>
        <taxon>Eukaryota</taxon>
        <taxon>Fungi</taxon>
        <taxon>Fungi incertae sedis</taxon>
        <taxon>Zoopagomycota</taxon>
        <taxon>Kickxellomycotina</taxon>
        <taxon>Harpellomycetes</taxon>
        <taxon>Harpellales</taxon>
        <taxon>Legeriomycetaceae</taxon>
        <taxon>Zancudomyces</taxon>
    </lineage>
</organism>
<name>A0A1R1PSF1_ZANCU</name>
<evidence type="ECO:0000313" key="4">
    <source>
        <dbReference type="Proteomes" id="UP000188320"/>
    </source>
</evidence>
<dbReference type="SUPFAM" id="SSF51735">
    <property type="entry name" value="NAD(P)-binding Rossmann-fold domains"/>
    <property type="match status" value="1"/>
</dbReference>
<dbReference type="Gene3D" id="3.40.50.720">
    <property type="entry name" value="NAD(P)-binding Rossmann-like Domain"/>
    <property type="match status" value="1"/>
</dbReference>
<dbReference type="PANTHER" id="PTHR33303:SF2">
    <property type="entry name" value="COA-BINDING DOMAIN-CONTAINING PROTEIN"/>
    <property type="match status" value="1"/>
</dbReference>
<dbReference type="InterPro" id="IPR003781">
    <property type="entry name" value="CoA-bd"/>
</dbReference>
<accession>A0A1R1PSF1</accession>
<keyword evidence="4" id="KW-1185">Reference proteome</keyword>
<dbReference type="EMBL" id="LSSK01000291">
    <property type="protein sequence ID" value="OMH83897.1"/>
    <property type="molecule type" value="Genomic_DNA"/>
</dbReference>
<proteinExistence type="predicted"/>
<feature type="chain" id="PRO_5012571096" description="CoA-binding domain-containing protein" evidence="1">
    <location>
        <begin position="22"/>
        <end position="157"/>
    </location>
</feature>
<sequence length="157" mass="16883">MSKAHLVFFQSKLFAVAGASADVSKYGYKVLAWYKNRQLPAIPINPKTPAILDIPCIPSVLELTNPESISNSLSAIHPDLKTPSASEIGISIVTPPKVTESIVHQAANIGIKNFWLQPGSEPENWENLAKELGVNIIGGGDCVLVMGDELLHSISKL</sequence>
<evidence type="ECO:0000259" key="2">
    <source>
        <dbReference type="Pfam" id="PF13380"/>
    </source>
</evidence>